<keyword evidence="13" id="KW-1185">Reference proteome</keyword>
<dbReference type="InterPro" id="IPR001182">
    <property type="entry name" value="FtsW/RodA"/>
</dbReference>
<keyword evidence="8 11" id="KW-1133">Transmembrane helix</keyword>
<proteinExistence type="inferred from homology"/>
<keyword evidence="9 11" id="KW-0472">Membrane</keyword>
<feature type="transmembrane region" description="Helical" evidence="11">
    <location>
        <begin position="267"/>
        <end position="289"/>
    </location>
</feature>
<comment type="catalytic activity">
    <reaction evidence="11">
        <text>[GlcNAc-(1-&gt;4)-Mur2Ac(oyl-L-Ala-gamma-D-Glu-L-Lys-D-Ala-D-Ala)](n)-di-trans,octa-cis-undecaprenyl diphosphate + beta-D-GlcNAc-(1-&gt;4)-Mur2Ac(oyl-L-Ala-gamma-D-Glu-L-Lys-D-Ala-D-Ala)-di-trans,octa-cis-undecaprenyl diphosphate = [GlcNAc-(1-&gt;4)-Mur2Ac(oyl-L-Ala-gamma-D-Glu-L-Lys-D-Ala-D-Ala)](n+1)-di-trans,octa-cis-undecaprenyl diphosphate + di-trans,octa-cis-undecaprenyl diphosphate + H(+)</text>
        <dbReference type="Rhea" id="RHEA:23708"/>
        <dbReference type="Rhea" id="RHEA-COMP:9602"/>
        <dbReference type="Rhea" id="RHEA-COMP:9603"/>
        <dbReference type="ChEBI" id="CHEBI:15378"/>
        <dbReference type="ChEBI" id="CHEBI:58405"/>
        <dbReference type="ChEBI" id="CHEBI:60033"/>
        <dbReference type="ChEBI" id="CHEBI:78435"/>
        <dbReference type="EC" id="2.4.99.28"/>
    </reaction>
</comment>
<evidence type="ECO:0000256" key="5">
    <source>
        <dbReference type="ARBA" id="ARBA00022692"/>
    </source>
</evidence>
<feature type="transmembrane region" description="Helical" evidence="11">
    <location>
        <begin position="79"/>
        <end position="97"/>
    </location>
</feature>
<gene>
    <name evidence="11" type="primary">rodA</name>
    <name evidence="12" type="ORF">DYH56_09035</name>
</gene>
<evidence type="ECO:0000256" key="7">
    <source>
        <dbReference type="ARBA" id="ARBA00022984"/>
    </source>
</evidence>
<comment type="function">
    <text evidence="11">Peptidoglycan polymerase that is essential for cell wall elongation.</text>
</comment>
<keyword evidence="5 11" id="KW-0812">Transmembrane</keyword>
<dbReference type="EMBL" id="QUAJ01000014">
    <property type="protein sequence ID" value="REI40963.1"/>
    <property type="molecule type" value="Genomic_DNA"/>
</dbReference>
<keyword evidence="4 11" id="KW-0808">Transferase</keyword>
<keyword evidence="2 11" id="KW-1003">Cell membrane</keyword>
<protein>
    <recommendedName>
        <fullName evidence="11">Peptidoglycan glycosyltransferase RodA</fullName>
        <shortName evidence="11">PGT</shortName>
        <ecNumber evidence="11">2.4.99.28</ecNumber>
    </recommendedName>
    <alternativeName>
        <fullName evidence="11">Cell elongation protein RodA</fullName>
    </alternativeName>
    <alternativeName>
        <fullName evidence="11">Cell wall polymerase</fullName>
    </alternativeName>
    <alternativeName>
        <fullName evidence="11">Peptidoglycan polymerase</fullName>
        <shortName evidence="11">PG polymerase</shortName>
    </alternativeName>
</protein>
<dbReference type="Proteomes" id="UP000263486">
    <property type="component" value="Unassembled WGS sequence"/>
</dbReference>
<evidence type="ECO:0000256" key="9">
    <source>
        <dbReference type="ARBA" id="ARBA00023136"/>
    </source>
</evidence>
<dbReference type="PANTHER" id="PTHR30474:SF1">
    <property type="entry name" value="PEPTIDOGLYCAN GLYCOSYLTRANSFERASE MRDB"/>
    <property type="match status" value="1"/>
</dbReference>
<feature type="transmembrane region" description="Helical" evidence="11">
    <location>
        <begin position="338"/>
        <end position="360"/>
    </location>
</feature>
<evidence type="ECO:0000256" key="4">
    <source>
        <dbReference type="ARBA" id="ARBA00022679"/>
    </source>
</evidence>
<feature type="transmembrane region" description="Helical" evidence="11">
    <location>
        <begin position="164"/>
        <end position="181"/>
    </location>
</feature>
<keyword evidence="3 11" id="KW-0328">Glycosyltransferase</keyword>
<dbReference type="RefSeq" id="WP_114642521.1">
    <property type="nucleotide sequence ID" value="NZ_JAACIO010000010.1"/>
</dbReference>
<dbReference type="HAMAP" id="MF_02079">
    <property type="entry name" value="PGT_RodA"/>
    <property type="match status" value="1"/>
</dbReference>
<feature type="transmembrane region" description="Helical" evidence="11">
    <location>
        <begin position="52"/>
        <end position="72"/>
    </location>
</feature>
<comment type="pathway">
    <text evidence="11">Cell wall biogenesis; peptidoglycan biosynthesis.</text>
</comment>
<sequence length="370" mass="41303">MKNNRDIRVLIKKVKKMSYRILLNALLIAVISAFSIYSATYTKTTSFLKKDLIWLLLGIVVYFVFSMIDFKLYRRYSRLIYGVSLLSLLAVFAFGVSKLGAKRWIDLGFMNLQPSEFAKIFMVLTFSALLVNRYKSSFSGLKDVIKAGVHILPIFILILKQPDLGTSLTLVAIFGVLIFVHGIDLKTIIIMLGSLVVFVPFAYFFLLKEYQQTRILTFLNPESDLLGSGWNVTQSMIAVGSGGLSGKGLFQGTQSKLKFLPESHTDFIAAVFLEETGFAGGVILLVLYYSLIYNIVRIGNSSKDEYGRLICYGVAAIIFFHTTVNLGMIIGIMPVTGLPLLLMSYGGSSYIFTFMMLGIVQSVKVHSDKY</sequence>
<feature type="transmembrane region" description="Helical" evidence="11">
    <location>
        <begin position="188"/>
        <end position="206"/>
    </location>
</feature>
<evidence type="ECO:0000256" key="1">
    <source>
        <dbReference type="ARBA" id="ARBA00004141"/>
    </source>
</evidence>
<dbReference type="InterPro" id="IPR018365">
    <property type="entry name" value="Cell_cycle_FtsW-rel_CS"/>
</dbReference>
<comment type="subcellular location">
    <subcellularLocation>
        <location evidence="11">Cell membrane</location>
        <topology evidence="11">Multi-pass membrane protein</topology>
    </subcellularLocation>
    <subcellularLocation>
        <location evidence="1">Membrane</location>
        <topology evidence="1">Multi-pass membrane protein</topology>
    </subcellularLocation>
</comment>
<dbReference type="InterPro" id="IPR011923">
    <property type="entry name" value="RodA/MrdB"/>
</dbReference>
<evidence type="ECO:0000256" key="11">
    <source>
        <dbReference type="HAMAP-Rule" id="MF_02079"/>
    </source>
</evidence>
<dbReference type="PROSITE" id="PS00428">
    <property type="entry name" value="FTSW_RODA_SPOVE"/>
    <property type="match status" value="1"/>
</dbReference>
<dbReference type="NCBIfam" id="TIGR02210">
    <property type="entry name" value="rodA_shape"/>
    <property type="match status" value="1"/>
</dbReference>
<feature type="transmembrane region" description="Helical" evidence="11">
    <location>
        <begin position="21"/>
        <end position="40"/>
    </location>
</feature>
<accession>A0ABX9KGR7</accession>
<evidence type="ECO:0000256" key="8">
    <source>
        <dbReference type="ARBA" id="ARBA00022989"/>
    </source>
</evidence>
<keyword evidence="7 11" id="KW-0573">Peptidoglycan synthesis</keyword>
<evidence type="ECO:0000256" key="6">
    <source>
        <dbReference type="ARBA" id="ARBA00022960"/>
    </source>
</evidence>
<dbReference type="Pfam" id="PF01098">
    <property type="entry name" value="FTSW_RODA_SPOVE"/>
    <property type="match status" value="1"/>
</dbReference>
<reference evidence="12 13" key="1">
    <citation type="submission" date="2018-08" db="EMBL/GenBank/DDBJ databases">
        <title>Draft genome sequence of Psychrilyobacter sp. strain SD5 isolated from Black Sea water.</title>
        <authorList>
            <person name="Yadav S."/>
            <person name="Villanueva L."/>
            <person name="Damste J.S.S."/>
        </authorList>
    </citation>
    <scope>NUCLEOTIDE SEQUENCE [LARGE SCALE GENOMIC DNA]</scope>
    <source>
        <strain evidence="12 13">SD5</strain>
    </source>
</reference>
<evidence type="ECO:0000313" key="12">
    <source>
        <dbReference type="EMBL" id="REI40963.1"/>
    </source>
</evidence>
<comment type="caution">
    <text evidence="12">The sequence shown here is derived from an EMBL/GenBank/DDBJ whole genome shotgun (WGS) entry which is preliminary data.</text>
</comment>
<evidence type="ECO:0000256" key="2">
    <source>
        <dbReference type="ARBA" id="ARBA00022475"/>
    </source>
</evidence>
<evidence type="ECO:0000313" key="13">
    <source>
        <dbReference type="Proteomes" id="UP000263486"/>
    </source>
</evidence>
<comment type="similarity">
    <text evidence="11">Belongs to the SEDS family. MrdB/RodA subfamily.</text>
</comment>
<keyword evidence="6 11" id="KW-0133">Cell shape</keyword>
<evidence type="ECO:0000256" key="10">
    <source>
        <dbReference type="ARBA" id="ARBA00023316"/>
    </source>
</evidence>
<feature type="transmembrane region" description="Helical" evidence="11">
    <location>
        <begin position="309"/>
        <end position="332"/>
    </location>
</feature>
<organism evidence="12 13">
    <name type="scientific">Psychrilyobacter piezotolerans</name>
    <dbReference type="NCBI Taxonomy" id="2293438"/>
    <lineage>
        <taxon>Bacteria</taxon>
        <taxon>Fusobacteriati</taxon>
        <taxon>Fusobacteriota</taxon>
        <taxon>Fusobacteriia</taxon>
        <taxon>Fusobacteriales</taxon>
        <taxon>Fusobacteriaceae</taxon>
        <taxon>Psychrilyobacter</taxon>
    </lineage>
</organism>
<name>A0ABX9KGR7_9FUSO</name>
<dbReference type="PANTHER" id="PTHR30474">
    <property type="entry name" value="CELL CYCLE PROTEIN"/>
    <property type="match status" value="1"/>
</dbReference>
<dbReference type="EC" id="2.4.99.28" evidence="11"/>
<evidence type="ECO:0000256" key="3">
    <source>
        <dbReference type="ARBA" id="ARBA00022676"/>
    </source>
</evidence>
<keyword evidence="10 11" id="KW-0961">Cell wall biogenesis/degradation</keyword>